<organism evidence="2">
    <name type="scientific">Rhizophora mucronata</name>
    <name type="common">Asiatic mangrove</name>
    <dbReference type="NCBI Taxonomy" id="61149"/>
    <lineage>
        <taxon>Eukaryota</taxon>
        <taxon>Viridiplantae</taxon>
        <taxon>Streptophyta</taxon>
        <taxon>Embryophyta</taxon>
        <taxon>Tracheophyta</taxon>
        <taxon>Spermatophyta</taxon>
        <taxon>Magnoliopsida</taxon>
        <taxon>eudicotyledons</taxon>
        <taxon>Gunneridae</taxon>
        <taxon>Pentapetalae</taxon>
        <taxon>rosids</taxon>
        <taxon>fabids</taxon>
        <taxon>Malpighiales</taxon>
        <taxon>Rhizophoraceae</taxon>
        <taxon>Rhizophora</taxon>
    </lineage>
</organism>
<dbReference type="EMBL" id="GGEC01070678">
    <property type="protein sequence ID" value="MBX51162.1"/>
    <property type="molecule type" value="Transcribed_RNA"/>
</dbReference>
<feature type="transmembrane region" description="Helical" evidence="1">
    <location>
        <begin position="37"/>
        <end position="59"/>
    </location>
</feature>
<accession>A0A2P2P8W4</accession>
<evidence type="ECO:0000256" key="1">
    <source>
        <dbReference type="SAM" id="Phobius"/>
    </source>
</evidence>
<dbReference type="AlphaFoldDB" id="A0A2P2P8W4"/>
<keyword evidence="1" id="KW-1133">Transmembrane helix</keyword>
<keyword evidence="1" id="KW-0472">Membrane</keyword>
<evidence type="ECO:0000313" key="2">
    <source>
        <dbReference type="EMBL" id="MBX51162.1"/>
    </source>
</evidence>
<keyword evidence="1" id="KW-0812">Transmembrane</keyword>
<proteinExistence type="predicted"/>
<sequence length="93" mass="9871">MLCHTETSSSESIAGLLGNGLYSCSAPSGLISDCNCLAASFFIIVSFFHVSMPLNKAFVEVPMKRIMSRTVTIQSANMTLKATPILIPSISIG</sequence>
<protein>
    <submittedName>
        <fullName evidence="2">Uncharacterized protein</fullName>
    </submittedName>
</protein>
<name>A0A2P2P8W4_RHIMU</name>
<reference evidence="2" key="1">
    <citation type="submission" date="2018-02" db="EMBL/GenBank/DDBJ databases">
        <title>Rhizophora mucronata_Transcriptome.</title>
        <authorList>
            <person name="Meera S.P."/>
            <person name="Sreeshan A."/>
            <person name="Augustine A."/>
        </authorList>
    </citation>
    <scope>NUCLEOTIDE SEQUENCE</scope>
    <source>
        <tissue evidence="2">Leaf</tissue>
    </source>
</reference>